<feature type="compositionally biased region" description="Basic and acidic residues" evidence="1">
    <location>
        <begin position="135"/>
        <end position="150"/>
    </location>
</feature>
<dbReference type="EMBL" id="JANIBM010000023">
    <property type="protein sequence ID" value="MCQ8182465.1"/>
    <property type="molecule type" value="Genomic_DNA"/>
</dbReference>
<dbReference type="Proteomes" id="UP001524569">
    <property type="component" value="Unassembled WGS sequence"/>
</dbReference>
<feature type="compositionally biased region" description="Polar residues" evidence="1">
    <location>
        <begin position="40"/>
        <end position="49"/>
    </location>
</feature>
<evidence type="ECO:0000256" key="2">
    <source>
        <dbReference type="SAM" id="Phobius"/>
    </source>
</evidence>
<feature type="compositionally biased region" description="Low complexity" evidence="1">
    <location>
        <begin position="77"/>
        <end position="93"/>
    </location>
</feature>
<accession>A0ABT1ULC1</accession>
<feature type="transmembrane region" description="Helical" evidence="2">
    <location>
        <begin position="6"/>
        <end position="23"/>
    </location>
</feature>
<keyword evidence="2" id="KW-1133">Transmembrane helix</keyword>
<comment type="caution">
    <text evidence="3">The sequence shown here is derived from an EMBL/GenBank/DDBJ whole genome shotgun (WGS) entry which is preliminary data.</text>
</comment>
<evidence type="ECO:0000313" key="4">
    <source>
        <dbReference type="Proteomes" id="UP001524569"/>
    </source>
</evidence>
<feature type="region of interest" description="Disordered" evidence="1">
    <location>
        <begin position="135"/>
        <end position="158"/>
    </location>
</feature>
<feature type="compositionally biased region" description="Low complexity" evidence="1">
    <location>
        <begin position="50"/>
        <end position="70"/>
    </location>
</feature>
<keyword evidence="4" id="KW-1185">Reference proteome</keyword>
<evidence type="ECO:0000256" key="1">
    <source>
        <dbReference type="SAM" id="MobiDB-lite"/>
    </source>
</evidence>
<feature type="region of interest" description="Disordered" evidence="1">
    <location>
        <begin position="31"/>
        <end position="102"/>
    </location>
</feature>
<reference evidence="3 4" key="1">
    <citation type="submission" date="2022-07" db="EMBL/GenBank/DDBJ databases">
        <title>Methylomonas rivi sp. nov., Methylomonas rosea sp. nov., Methylomonas aureus sp. nov. and Methylomonas subterranea sp. nov., four novel methanotrophs isolated from a freshwater creek and the deep terrestrial subsurface.</title>
        <authorList>
            <person name="Abin C."/>
            <person name="Sankaranarayanan K."/>
            <person name="Garner C."/>
            <person name="Sindelar R."/>
            <person name="Kotary K."/>
            <person name="Garner R."/>
            <person name="Barclay S."/>
            <person name="Lawson P."/>
            <person name="Krumholz L."/>
        </authorList>
    </citation>
    <scope>NUCLEOTIDE SEQUENCE [LARGE SCALE GENOMIC DNA]</scope>
    <source>
        <strain evidence="3 4">SURF-1</strain>
    </source>
</reference>
<dbReference type="RefSeq" id="WP_256611776.1">
    <property type="nucleotide sequence ID" value="NZ_JANIBM010000023.1"/>
</dbReference>
<keyword evidence="2" id="KW-0812">Transmembrane</keyword>
<gene>
    <name evidence="3" type="ORF">NP603_15190</name>
</gene>
<sequence>MLVILSILGVSLLLLGILIWAFIRHRRKARAGASAPIPKPTQTSLKTDQAVSPPAEPASPAVTSPSAEAVTPPAPDSTSQSVKVSAATATTASNEREPEDSILRRHYQAAKLAEKEVRTNPYPTDSVLRRHYDTAHKADSTAERNADNRPSRVASESAAPAIATVAAKSGIPQDSVLRRHFLAHLAHQIESELPGKPSDSVLKRHYETIVAHKLQQYLTRMHSA</sequence>
<keyword evidence="2" id="KW-0472">Membrane</keyword>
<organism evidence="3 4">
    <name type="scientific">Methylomonas aurea</name>
    <dbReference type="NCBI Taxonomy" id="2952224"/>
    <lineage>
        <taxon>Bacteria</taxon>
        <taxon>Pseudomonadati</taxon>
        <taxon>Pseudomonadota</taxon>
        <taxon>Gammaproteobacteria</taxon>
        <taxon>Methylococcales</taxon>
        <taxon>Methylococcaceae</taxon>
        <taxon>Methylomonas</taxon>
    </lineage>
</organism>
<evidence type="ECO:0000313" key="3">
    <source>
        <dbReference type="EMBL" id="MCQ8182465.1"/>
    </source>
</evidence>
<protein>
    <submittedName>
        <fullName evidence="3">Uncharacterized protein</fullName>
    </submittedName>
</protein>
<proteinExistence type="predicted"/>
<name>A0ABT1ULC1_9GAMM</name>